<dbReference type="Pfam" id="PF03544">
    <property type="entry name" value="TonB_C"/>
    <property type="match status" value="1"/>
</dbReference>
<dbReference type="GO" id="GO:0055085">
    <property type="term" value="P:transmembrane transport"/>
    <property type="evidence" value="ECO:0007669"/>
    <property type="project" value="InterPro"/>
</dbReference>
<dbReference type="PANTHER" id="PTHR33446:SF2">
    <property type="entry name" value="PROTEIN TONB"/>
    <property type="match status" value="1"/>
</dbReference>
<proteinExistence type="predicted"/>
<keyword evidence="1" id="KW-0732">Signal</keyword>
<dbReference type="Gene3D" id="3.30.1150.10">
    <property type="match status" value="1"/>
</dbReference>
<dbReference type="InterPro" id="IPR037682">
    <property type="entry name" value="TonB_C"/>
</dbReference>
<dbReference type="KEGG" id="chk:D4L85_12615"/>
<dbReference type="GO" id="GO:0098797">
    <property type="term" value="C:plasma membrane protein complex"/>
    <property type="evidence" value="ECO:0007669"/>
    <property type="project" value="TreeGrafter"/>
</dbReference>
<keyword evidence="4" id="KW-1185">Reference proteome</keyword>
<dbReference type="EMBL" id="CP032382">
    <property type="protein sequence ID" value="AYB31368.1"/>
    <property type="molecule type" value="Genomic_DNA"/>
</dbReference>
<evidence type="ECO:0000259" key="2">
    <source>
        <dbReference type="Pfam" id="PF03544"/>
    </source>
</evidence>
<dbReference type="GO" id="GO:0031992">
    <property type="term" value="F:energy transducer activity"/>
    <property type="evidence" value="ECO:0007669"/>
    <property type="project" value="TreeGrafter"/>
</dbReference>
<evidence type="ECO:0000313" key="4">
    <source>
        <dbReference type="Proteomes" id="UP000266183"/>
    </source>
</evidence>
<sequence>MIVHHHTRRSTQTESRPRMKALSTLLFLILAAAAYGQATDTVKQKTTVRVDTVTKIIYMAADTPAEFPGGASGMTKFFRKNFKWKQPHNIVVGKVFVEFWVDTNGKIVEEHIERGLCPSCDKEALRLVKIMPDWKPATHLGKPIKSRQLVPIPFTL</sequence>
<dbReference type="PANTHER" id="PTHR33446">
    <property type="entry name" value="PROTEIN TONB-RELATED"/>
    <property type="match status" value="1"/>
</dbReference>
<accession>A0A385SR24</accession>
<dbReference type="InterPro" id="IPR051045">
    <property type="entry name" value="TonB-dependent_transducer"/>
</dbReference>
<feature type="signal peptide" evidence="1">
    <location>
        <begin position="1"/>
        <end position="38"/>
    </location>
</feature>
<organism evidence="3 4">
    <name type="scientific">Chryseolinea soli</name>
    <dbReference type="NCBI Taxonomy" id="2321403"/>
    <lineage>
        <taxon>Bacteria</taxon>
        <taxon>Pseudomonadati</taxon>
        <taxon>Bacteroidota</taxon>
        <taxon>Cytophagia</taxon>
        <taxon>Cytophagales</taxon>
        <taxon>Fulvivirgaceae</taxon>
        <taxon>Chryseolinea</taxon>
    </lineage>
</organism>
<gene>
    <name evidence="3" type="ORF">D4L85_12615</name>
</gene>
<feature type="chain" id="PRO_5017333897" description="TonB C-terminal domain-containing protein" evidence="1">
    <location>
        <begin position="39"/>
        <end position="156"/>
    </location>
</feature>
<protein>
    <recommendedName>
        <fullName evidence="2">TonB C-terminal domain-containing protein</fullName>
    </recommendedName>
</protein>
<evidence type="ECO:0000256" key="1">
    <source>
        <dbReference type="SAM" id="SignalP"/>
    </source>
</evidence>
<dbReference type="SUPFAM" id="SSF74653">
    <property type="entry name" value="TolA/TonB C-terminal domain"/>
    <property type="match status" value="1"/>
</dbReference>
<name>A0A385SR24_9BACT</name>
<dbReference type="Proteomes" id="UP000266183">
    <property type="component" value="Chromosome"/>
</dbReference>
<dbReference type="AlphaFoldDB" id="A0A385SR24"/>
<feature type="domain" description="TonB C-terminal" evidence="2">
    <location>
        <begin position="93"/>
        <end position="156"/>
    </location>
</feature>
<reference evidence="4" key="1">
    <citation type="submission" date="2018-09" db="EMBL/GenBank/DDBJ databases">
        <title>Chryseolinea sp. KIS68-18 isolated from soil.</title>
        <authorList>
            <person name="Weon H.-Y."/>
            <person name="Kwon S.-W."/>
            <person name="Lee S.A."/>
        </authorList>
    </citation>
    <scope>NUCLEOTIDE SEQUENCE [LARGE SCALE GENOMIC DNA]</scope>
    <source>
        <strain evidence="4">KIS68-18</strain>
    </source>
</reference>
<evidence type="ECO:0000313" key="3">
    <source>
        <dbReference type="EMBL" id="AYB31368.1"/>
    </source>
</evidence>